<evidence type="ECO:0000313" key="3">
    <source>
        <dbReference type="EMBL" id="RGD61018.1"/>
    </source>
</evidence>
<evidence type="ECO:0000256" key="1">
    <source>
        <dbReference type="SAM" id="MobiDB-lite"/>
    </source>
</evidence>
<sequence length="286" mass="30003">MSSNAADLIRIARDEVGYHEGRSGGHWNNIQKFSPAVAGLEWSQGEAWCATFVSWCAEQSGNAGRFPVTASCAEGVAWFKERDRFTEYPVIGGQVFFGPGGGSHTGICIAYTSSTITTVEGNTNDGGSAEGDGVYLKTRERRSDWVYGYGIPDFAEGAVLADPEWKDRPGALYFGQEASAEDSPDGGAPSGGAAPAGGGGDGGGGYEPFPGADFFHDGQNSDVITRMGERLVAEGCSAYAEGPGPEWSDADRESFRNWQHKLGDSGADADGVPGPKQWAALAVPRG</sequence>
<dbReference type="NCBIfam" id="NF038080">
    <property type="entry name" value="PG_bind_siph"/>
    <property type="match status" value="1"/>
</dbReference>
<dbReference type="EMBL" id="QVIG01000001">
    <property type="protein sequence ID" value="RGD61018.1"/>
    <property type="molecule type" value="Genomic_DNA"/>
</dbReference>
<dbReference type="InterPro" id="IPR047763">
    <property type="entry name" value="PG_bind_dom_phiBT1-type"/>
</dbReference>
<organism evidence="3 4">
    <name type="scientific">Kitasatospora xanthocidica</name>
    <dbReference type="NCBI Taxonomy" id="83382"/>
    <lineage>
        <taxon>Bacteria</taxon>
        <taxon>Bacillati</taxon>
        <taxon>Actinomycetota</taxon>
        <taxon>Actinomycetes</taxon>
        <taxon>Kitasatosporales</taxon>
        <taxon>Streptomycetaceae</taxon>
        <taxon>Kitasatospora</taxon>
    </lineage>
</organism>
<proteinExistence type="predicted"/>
<evidence type="ECO:0000259" key="2">
    <source>
        <dbReference type="Pfam" id="PF05257"/>
    </source>
</evidence>
<feature type="compositionally biased region" description="Gly residues" evidence="1">
    <location>
        <begin position="188"/>
        <end position="206"/>
    </location>
</feature>
<dbReference type="RefSeq" id="WP_117489193.1">
    <property type="nucleotide sequence ID" value="NZ_QVIG01000001.1"/>
</dbReference>
<evidence type="ECO:0000313" key="4">
    <source>
        <dbReference type="Proteomes" id="UP000263377"/>
    </source>
</evidence>
<feature type="region of interest" description="Disordered" evidence="1">
    <location>
        <begin position="177"/>
        <end position="218"/>
    </location>
</feature>
<dbReference type="AlphaFoldDB" id="A0A372ZYM6"/>
<keyword evidence="4" id="KW-1185">Reference proteome</keyword>
<accession>A0A372ZYM6</accession>
<dbReference type="InterPro" id="IPR007921">
    <property type="entry name" value="CHAP_dom"/>
</dbReference>
<name>A0A372ZYM6_9ACTN</name>
<feature type="domain" description="Peptidase C51" evidence="2">
    <location>
        <begin position="44"/>
        <end position="122"/>
    </location>
</feature>
<comment type="caution">
    <text evidence="3">The sequence shown here is derived from an EMBL/GenBank/DDBJ whole genome shotgun (WGS) entry which is preliminary data.</text>
</comment>
<reference evidence="3 4" key="1">
    <citation type="submission" date="2018-08" db="EMBL/GenBank/DDBJ databases">
        <title>Diversity &amp; Physiological Properties of Lignin-Decomposing Actinobacteria from Soil.</title>
        <authorList>
            <person name="Roh S.G."/>
            <person name="Kim S.B."/>
        </authorList>
    </citation>
    <scope>NUCLEOTIDE SEQUENCE [LARGE SCALE GENOMIC DNA]</scope>
    <source>
        <strain evidence="3 4">MMS17-GH009</strain>
    </source>
</reference>
<dbReference type="Pfam" id="PF05257">
    <property type="entry name" value="CHAP"/>
    <property type="match status" value="1"/>
</dbReference>
<dbReference type="Proteomes" id="UP000263377">
    <property type="component" value="Unassembled WGS sequence"/>
</dbReference>
<gene>
    <name evidence="3" type="ORF">DR950_27520</name>
</gene>
<protein>
    <submittedName>
        <fullName evidence="3">CHAP domain-containing protein</fullName>
    </submittedName>
</protein>